<proteinExistence type="predicted"/>
<evidence type="ECO:0000313" key="3">
    <source>
        <dbReference type="Proteomes" id="UP000886844"/>
    </source>
</evidence>
<protein>
    <submittedName>
        <fullName evidence="2">Helix-turn-helix domain-containing protein</fullName>
    </submittedName>
</protein>
<dbReference type="Gene3D" id="1.10.1660.10">
    <property type="match status" value="1"/>
</dbReference>
<sequence>MDSEEVCRALKITKRTLQSYRDRGVIPCSRLGGKFYYRRRDLAVWLSRKTVQTR</sequence>
<dbReference type="SUPFAM" id="SSF46955">
    <property type="entry name" value="Putative DNA-binding domain"/>
    <property type="match status" value="1"/>
</dbReference>
<accession>A0A9D1YY79</accession>
<reference evidence="2" key="1">
    <citation type="journal article" date="2021" name="PeerJ">
        <title>Extensive microbial diversity within the chicken gut microbiome revealed by metagenomics and culture.</title>
        <authorList>
            <person name="Gilroy R."/>
            <person name="Ravi A."/>
            <person name="Getino M."/>
            <person name="Pursley I."/>
            <person name="Horton D.L."/>
            <person name="Alikhan N.F."/>
            <person name="Baker D."/>
            <person name="Gharbi K."/>
            <person name="Hall N."/>
            <person name="Watson M."/>
            <person name="Adriaenssens E.M."/>
            <person name="Foster-Nyarko E."/>
            <person name="Jarju S."/>
            <person name="Secka A."/>
            <person name="Antonio M."/>
            <person name="Oren A."/>
            <person name="Chaudhuri R.R."/>
            <person name="La Ragione R."/>
            <person name="Hildebrand F."/>
            <person name="Pallen M.J."/>
        </authorList>
    </citation>
    <scope>NUCLEOTIDE SEQUENCE</scope>
    <source>
        <strain evidence="2">5134</strain>
    </source>
</reference>
<name>A0A9D1YY79_9BACT</name>
<dbReference type="Pfam" id="PF12728">
    <property type="entry name" value="HTH_17"/>
    <property type="match status" value="1"/>
</dbReference>
<dbReference type="EMBL" id="DXDA01000014">
    <property type="protein sequence ID" value="HIY68064.1"/>
    <property type="molecule type" value="Genomic_DNA"/>
</dbReference>
<reference evidence="2" key="2">
    <citation type="submission" date="2021-04" db="EMBL/GenBank/DDBJ databases">
        <authorList>
            <person name="Gilroy R."/>
        </authorList>
    </citation>
    <scope>NUCLEOTIDE SEQUENCE</scope>
    <source>
        <strain evidence="2">5134</strain>
    </source>
</reference>
<evidence type="ECO:0000313" key="2">
    <source>
        <dbReference type="EMBL" id="HIY68064.1"/>
    </source>
</evidence>
<dbReference type="AlphaFoldDB" id="A0A9D1YY79"/>
<comment type="caution">
    <text evidence="2">The sequence shown here is derived from an EMBL/GenBank/DDBJ whole genome shotgun (WGS) entry which is preliminary data.</text>
</comment>
<evidence type="ECO:0000259" key="1">
    <source>
        <dbReference type="Pfam" id="PF12728"/>
    </source>
</evidence>
<gene>
    <name evidence="2" type="ORF">H9828_01460</name>
</gene>
<dbReference type="InterPro" id="IPR041657">
    <property type="entry name" value="HTH_17"/>
</dbReference>
<dbReference type="PANTHER" id="PTHR34585">
    <property type="match status" value="1"/>
</dbReference>
<organism evidence="2 3">
    <name type="scientific">Candidatus Alistipes intestinigallinarum</name>
    <dbReference type="NCBI Taxonomy" id="2838440"/>
    <lineage>
        <taxon>Bacteria</taxon>
        <taxon>Pseudomonadati</taxon>
        <taxon>Bacteroidota</taxon>
        <taxon>Bacteroidia</taxon>
        <taxon>Bacteroidales</taxon>
        <taxon>Rikenellaceae</taxon>
        <taxon>Alistipes</taxon>
    </lineage>
</organism>
<dbReference type="PANTHER" id="PTHR34585:SF22">
    <property type="entry name" value="HELIX-TURN-HELIX DOMAIN-CONTAINING PROTEIN"/>
    <property type="match status" value="1"/>
</dbReference>
<feature type="domain" description="Helix-turn-helix" evidence="1">
    <location>
        <begin position="1"/>
        <end position="49"/>
    </location>
</feature>
<dbReference type="InterPro" id="IPR009061">
    <property type="entry name" value="DNA-bd_dom_put_sf"/>
</dbReference>
<dbReference type="Proteomes" id="UP000886844">
    <property type="component" value="Unassembled WGS sequence"/>
</dbReference>